<evidence type="ECO:0000313" key="3">
    <source>
        <dbReference type="Proteomes" id="UP001500552"/>
    </source>
</evidence>
<reference evidence="3" key="1">
    <citation type="journal article" date="2019" name="Int. J. Syst. Evol. Microbiol.">
        <title>The Global Catalogue of Microorganisms (GCM) 10K type strain sequencing project: providing services to taxonomists for standard genome sequencing and annotation.</title>
        <authorList>
            <consortium name="The Broad Institute Genomics Platform"/>
            <consortium name="The Broad Institute Genome Sequencing Center for Infectious Disease"/>
            <person name="Wu L."/>
            <person name="Ma J."/>
        </authorList>
    </citation>
    <scope>NUCLEOTIDE SEQUENCE [LARGE SCALE GENOMIC DNA]</scope>
    <source>
        <strain evidence="3">JCM 17926</strain>
    </source>
</reference>
<evidence type="ECO:0000313" key="2">
    <source>
        <dbReference type="EMBL" id="GAA4435361.1"/>
    </source>
</evidence>
<dbReference type="Proteomes" id="UP001500552">
    <property type="component" value="Unassembled WGS sequence"/>
</dbReference>
<sequence length="87" mass="9612">MRNYLNEIKTASKLHLSFSPRSPSEAFDAGSQAEPSPIPHHPTGWLLRIKYNLSADSPGGAGSVKLLELAGRKFNRKPSEIVQNNRK</sequence>
<name>A0ABP8LV87_9BACT</name>
<protein>
    <submittedName>
        <fullName evidence="2">Uncharacterized protein</fullName>
    </submittedName>
</protein>
<keyword evidence="3" id="KW-1185">Reference proteome</keyword>
<accession>A0ABP8LV87</accession>
<comment type="caution">
    <text evidence="2">The sequence shown here is derived from an EMBL/GenBank/DDBJ whole genome shotgun (WGS) entry which is preliminary data.</text>
</comment>
<evidence type="ECO:0000256" key="1">
    <source>
        <dbReference type="SAM" id="MobiDB-lite"/>
    </source>
</evidence>
<organism evidence="2 3">
    <name type="scientific">Pontibacter saemangeumensis</name>
    <dbReference type="NCBI Taxonomy" id="1084525"/>
    <lineage>
        <taxon>Bacteria</taxon>
        <taxon>Pseudomonadati</taxon>
        <taxon>Bacteroidota</taxon>
        <taxon>Cytophagia</taxon>
        <taxon>Cytophagales</taxon>
        <taxon>Hymenobacteraceae</taxon>
        <taxon>Pontibacter</taxon>
    </lineage>
</organism>
<feature type="region of interest" description="Disordered" evidence="1">
    <location>
        <begin position="18"/>
        <end position="41"/>
    </location>
</feature>
<proteinExistence type="predicted"/>
<gene>
    <name evidence="2" type="ORF">GCM10023188_27340</name>
</gene>
<dbReference type="EMBL" id="BAABHC010000014">
    <property type="protein sequence ID" value="GAA4435361.1"/>
    <property type="molecule type" value="Genomic_DNA"/>
</dbReference>